<dbReference type="Pfam" id="PF00221">
    <property type="entry name" value="Lyase_aromatic"/>
    <property type="match status" value="1"/>
</dbReference>
<name>A0A1W1C6P0_9ZZZZ</name>
<proteinExistence type="predicted"/>
<dbReference type="Gene3D" id="1.10.275.10">
    <property type="entry name" value="Fumarase/aspartase (N-terminal domain)"/>
    <property type="match status" value="1"/>
</dbReference>
<sequence length="504" mass="55883">MIIDNSVASYEKFTHNEKIRLSSDQKFIDFINEGHQFLLDQIRDGRPIYGITTGYGEAGSNYAAFEEAEELQKNLYRFCGVGVGTYLSANVVKIMLTIRLISLSKGKSGVSYNLLKRFEILIENEIYPLIPSQGSVGASGDLAPLSYIAAVIAGEREVIYKGEERNTADVYQELGIEPYVFKAKEALGVINGTAAMSAIAIDAIQRFELLLESMESFVASVFELLLCDTTPLEPFVHESKPFDGQMKSAANIFAKCQNSKLTHQAFSRYENFHLEKEQNIQDRYSIRCAPQVLGVVRDSLEVAKKWIQTEINGVNDNPLIDHVNQKIYTSGNFYGGYIAQAMDSMRVCAGNVADLLDKEFALLIDHKFNKGLGESLKINEKSTHHGLKLIQVTLSSLAADVIMNTTAASLYSRPTESLNQDKVSMGTTAALNFAKQLPDLANMLSIAFIGMAQAADIRGVDQCSDYLKQNYSRIREVVDVLVEDRRTDLDIQAVNTLLLKGELA</sequence>
<dbReference type="InterPro" id="IPR022313">
    <property type="entry name" value="Phe/His_NH3-lyase_AS"/>
</dbReference>
<dbReference type="SUPFAM" id="SSF48557">
    <property type="entry name" value="L-aspartase-like"/>
    <property type="match status" value="1"/>
</dbReference>
<evidence type="ECO:0000313" key="1">
    <source>
        <dbReference type="EMBL" id="SFV61429.1"/>
    </source>
</evidence>
<dbReference type="EMBL" id="FPHD01000057">
    <property type="protein sequence ID" value="SFV61429.1"/>
    <property type="molecule type" value="Genomic_DNA"/>
</dbReference>
<accession>A0A1W1C6P0</accession>
<dbReference type="PROSITE" id="PS00488">
    <property type="entry name" value="PAL_HISTIDASE"/>
    <property type="match status" value="1"/>
</dbReference>
<dbReference type="Gene3D" id="1.20.200.10">
    <property type="entry name" value="Fumarase/aspartase (Central domain)"/>
    <property type="match status" value="1"/>
</dbReference>
<gene>
    <name evidence="1" type="ORF">MNB_SV-8-1201</name>
</gene>
<organism evidence="1">
    <name type="scientific">hydrothermal vent metagenome</name>
    <dbReference type="NCBI Taxonomy" id="652676"/>
    <lineage>
        <taxon>unclassified sequences</taxon>
        <taxon>metagenomes</taxon>
        <taxon>ecological metagenomes</taxon>
    </lineage>
</organism>
<protein>
    <submittedName>
        <fullName evidence="1">Putative histidine ammonia-lyase protein</fullName>
    </submittedName>
</protein>
<dbReference type="PANTHER" id="PTHR10362">
    <property type="entry name" value="HISTIDINE AMMONIA-LYASE"/>
    <property type="match status" value="1"/>
</dbReference>
<dbReference type="AlphaFoldDB" id="A0A1W1C6P0"/>
<reference evidence="1" key="1">
    <citation type="submission" date="2016-10" db="EMBL/GenBank/DDBJ databases">
        <authorList>
            <person name="de Groot N.N."/>
        </authorList>
    </citation>
    <scope>NUCLEOTIDE SEQUENCE</scope>
</reference>
<dbReference type="InterPro" id="IPR024083">
    <property type="entry name" value="Fumarase/histidase_N"/>
</dbReference>
<dbReference type="InterPro" id="IPR008948">
    <property type="entry name" value="L-Aspartase-like"/>
</dbReference>
<dbReference type="GO" id="GO:0016841">
    <property type="term" value="F:ammonia-lyase activity"/>
    <property type="evidence" value="ECO:0007669"/>
    <property type="project" value="InterPro"/>
</dbReference>
<dbReference type="InterPro" id="IPR001106">
    <property type="entry name" value="Aromatic_Lyase"/>
</dbReference>
<keyword evidence="1" id="KW-0456">Lyase</keyword>
<dbReference type="CDD" id="cd00332">
    <property type="entry name" value="PAL-HAL"/>
    <property type="match status" value="1"/>
</dbReference>